<proteinExistence type="predicted"/>
<dbReference type="Proteomes" id="UP000182344">
    <property type="component" value="Unassembled WGS sequence"/>
</dbReference>
<dbReference type="InterPro" id="IPR002716">
    <property type="entry name" value="PIN_dom"/>
</dbReference>
<dbReference type="SUPFAM" id="SSF88723">
    <property type="entry name" value="PIN domain-like"/>
    <property type="match status" value="1"/>
</dbReference>
<protein>
    <recommendedName>
        <fullName evidence="1">PIN domain-containing protein</fullName>
    </recommendedName>
</protein>
<dbReference type="PANTHER" id="PTHR42188">
    <property type="entry name" value="23S RRNA-SPECIFIC ENDONUCLEASE VAPC20"/>
    <property type="match status" value="1"/>
</dbReference>
<comment type="caution">
    <text evidence="2">The sequence shown here is derived from an EMBL/GenBank/DDBJ whole genome shotgun (WGS) entry which is preliminary data.</text>
</comment>
<dbReference type="GO" id="GO:0004521">
    <property type="term" value="F:RNA endonuclease activity"/>
    <property type="evidence" value="ECO:0007669"/>
    <property type="project" value="InterPro"/>
</dbReference>
<reference evidence="2 3" key="1">
    <citation type="journal article" date="2016" name="Environ. Microbiol.">
        <title>Genomic resolution of a cold subsurface aquifer community provides metabolic insights for novel microbes adapted to high CO concentrations.</title>
        <authorList>
            <person name="Probst A.J."/>
            <person name="Castelle C.J."/>
            <person name="Singh A."/>
            <person name="Brown C.T."/>
            <person name="Anantharaman K."/>
            <person name="Sharon I."/>
            <person name="Hug L.A."/>
            <person name="Burstein D."/>
            <person name="Emerson J.B."/>
            <person name="Thomas B.C."/>
            <person name="Banfield J.F."/>
        </authorList>
    </citation>
    <scope>NUCLEOTIDE SEQUENCE [LARGE SCALE GENOMIC DNA]</scope>
    <source>
        <strain evidence="2">CG2_30_35_20</strain>
    </source>
</reference>
<dbReference type="PANTHER" id="PTHR42188:SF1">
    <property type="entry name" value="23S RRNA-SPECIFIC ENDONUCLEASE VAPC20"/>
    <property type="match status" value="1"/>
</dbReference>
<organism evidence="2 3">
    <name type="scientific">Candidatus Shapirobacteria bacterium CG2_30_35_20</name>
    <dbReference type="NCBI Taxonomy" id="1805376"/>
    <lineage>
        <taxon>Bacteria</taxon>
        <taxon>Candidatus Shapironibacteriota</taxon>
    </lineage>
</organism>
<feature type="domain" description="PIN" evidence="1">
    <location>
        <begin position="3"/>
        <end position="127"/>
    </location>
</feature>
<dbReference type="EMBL" id="MNZO01000052">
    <property type="protein sequence ID" value="OIP86458.1"/>
    <property type="molecule type" value="Genomic_DNA"/>
</dbReference>
<evidence type="ECO:0000313" key="3">
    <source>
        <dbReference type="Proteomes" id="UP000182344"/>
    </source>
</evidence>
<accession>A0A1J5HXC5</accession>
<dbReference type="InterPro" id="IPR029060">
    <property type="entry name" value="PIN-like_dom_sf"/>
</dbReference>
<sequence>MRIFVDSSFLIAISNPLDINYQTSINLANKYVESILFFDDLVKYESVNILLKKSTALHANSLNNTFLLGTYQKIYITDSTWEIAFSKIVAKYTKSGPNVFDYIHFACMQEYGLKDVLTFDYHFTSAGFNILK</sequence>
<dbReference type="GO" id="GO:0016075">
    <property type="term" value="P:rRNA catabolic process"/>
    <property type="evidence" value="ECO:0007669"/>
    <property type="project" value="TreeGrafter"/>
</dbReference>
<name>A0A1J5HXC5_9BACT</name>
<dbReference type="InterPro" id="IPR039018">
    <property type="entry name" value="VapC20-like"/>
</dbReference>
<evidence type="ECO:0000313" key="2">
    <source>
        <dbReference type="EMBL" id="OIP86458.1"/>
    </source>
</evidence>
<dbReference type="Gene3D" id="3.40.50.1010">
    <property type="entry name" value="5'-nuclease"/>
    <property type="match status" value="1"/>
</dbReference>
<dbReference type="STRING" id="1805376.AUK05_03605"/>
<evidence type="ECO:0000259" key="1">
    <source>
        <dbReference type="Pfam" id="PF01850"/>
    </source>
</evidence>
<gene>
    <name evidence="2" type="ORF">AUK05_03605</name>
</gene>
<dbReference type="AlphaFoldDB" id="A0A1J5HXC5"/>
<dbReference type="Pfam" id="PF01850">
    <property type="entry name" value="PIN"/>
    <property type="match status" value="1"/>
</dbReference>